<dbReference type="InterPro" id="IPR044920">
    <property type="entry name" value="MnmG_C_subdom_sf"/>
</dbReference>
<evidence type="ECO:0000256" key="10">
    <source>
        <dbReference type="ARBA" id="ARBA00031800"/>
    </source>
</evidence>
<dbReference type="InterPro" id="IPR036188">
    <property type="entry name" value="FAD/NAD-bd_sf"/>
</dbReference>
<dbReference type="Pfam" id="PF21680">
    <property type="entry name" value="GIDA_C_1st"/>
    <property type="match status" value="1"/>
</dbReference>
<sequence length="636" mass="70044">MAVDTVYDAIVIGAGHAGAEAAHVLAKTGKKTLLLSLSLEAVAFMACNPNVGGTAKGHLVKEVDALGGIMGEIADKATIQRRMLNEGNGPAVHSLRAQVDKNLYHRLMKQRLERTAGLDITEAEASEILVENGEVTGVRTALGKIYRARAVVLATGVYLDARIITGEYVRATGPAGFMKSSALTGSLIALGLDIRRFKTGTPMRILSSSIDYSVMEVQPGEEGLPTFSTLTEGKVRNDMNCWLTYTNALTHKIILDNLDRAPMYNGEISGVGPRYCPSIETKVVRFADKERHQVFIEPEGADTEEMYAQGLSTSLPYDVQEEMVHSIRGLENAKITRYGYAIEYDCLNPLELNAALGVKKYKGLYSAGQINGSSGYEEAAAQGLVAGINASRYLDGKEPFVMRRDCSYIGVLIDDLVTKGTEEPYRMMTSRAEYRLHLRQDNADLRLTAKGRELGTVDDERYSKYLHKVAEIEEIRKELKRRYKPEEVAEVFAAKGESVPKASISGEEILRRGRLNGSDLIAIDDGFAKYSYDAFFNVATEIRYEGYLVKEQRTIREAQRMEEKKLSPDIDYSAIEGIRLEARQKLDAVKPLTVAQAARISGVNSADVTVLLLWLRKREAAKAVSAKSEENGKDGE</sequence>
<evidence type="ECO:0000256" key="11">
    <source>
        <dbReference type="HAMAP-Rule" id="MF_00129"/>
    </source>
</evidence>
<keyword evidence="8 11" id="KW-0520">NAD</keyword>
<proteinExistence type="inferred from homology"/>
<name>A0A940ICV9_9FIRM</name>
<dbReference type="InterPro" id="IPR040131">
    <property type="entry name" value="MnmG_N"/>
</dbReference>
<accession>A0A940ICV9</accession>
<dbReference type="SUPFAM" id="SSF51905">
    <property type="entry name" value="FAD/NAD(P)-binding domain"/>
    <property type="match status" value="1"/>
</dbReference>
<dbReference type="Proteomes" id="UP000727857">
    <property type="component" value="Unassembled WGS sequence"/>
</dbReference>
<dbReference type="PROSITE" id="PS01280">
    <property type="entry name" value="GIDA_1"/>
    <property type="match status" value="1"/>
</dbReference>
<dbReference type="PANTHER" id="PTHR11806:SF0">
    <property type="entry name" value="PROTEIN MTO1 HOMOLOG, MITOCHONDRIAL"/>
    <property type="match status" value="1"/>
</dbReference>
<dbReference type="SMART" id="SM01228">
    <property type="entry name" value="GIDA_assoc_3"/>
    <property type="match status" value="1"/>
</dbReference>
<dbReference type="EMBL" id="JADINF010000138">
    <property type="protein sequence ID" value="MBO8424434.1"/>
    <property type="molecule type" value="Genomic_DNA"/>
</dbReference>
<dbReference type="InterPro" id="IPR004416">
    <property type="entry name" value="MnmG"/>
</dbReference>
<dbReference type="PANTHER" id="PTHR11806">
    <property type="entry name" value="GLUCOSE INHIBITED DIVISION PROTEIN A"/>
    <property type="match status" value="1"/>
</dbReference>
<dbReference type="Pfam" id="PF01134">
    <property type="entry name" value="GIDA"/>
    <property type="match status" value="1"/>
</dbReference>
<protein>
    <recommendedName>
        <fullName evidence="4 11">tRNA uridine 5-carboxymethylaminomethyl modification enzyme MnmG</fullName>
    </recommendedName>
    <alternativeName>
        <fullName evidence="10 11">Glucose-inhibited division protein A</fullName>
    </alternativeName>
</protein>
<keyword evidence="6 11" id="KW-0819">tRNA processing</keyword>
<feature type="binding site" evidence="11">
    <location>
        <begin position="272"/>
        <end position="286"/>
    </location>
    <ligand>
        <name>NAD(+)</name>
        <dbReference type="ChEBI" id="CHEBI:57540"/>
    </ligand>
</feature>
<comment type="cofactor">
    <cofactor evidence="1 11">
        <name>FAD</name>
        <dbReference type="ChEBI" id="CHEBI:57692"/>
    </cofactor>
</comment>
<dbReference type="Gene3D" id="1.10.150.570">
    <property type="entry name" value="GidA associated domain, C-terminal subdomain"/>
    <property type="match status" value="1"/>
</dbReference>
<evidence type="ECO:0000256" key="5">
    <source>
        <dbReference type="ARBA" id="ARBA00022630"/>
    </source>
</evidence>
<comment type="similarity">
    <text evidence="3 11">Belongs to the MnmG family.</text>
</comment>
<evidence type="ECO:0000259" key="12">
    <source>
        <dbReference type="SMART" id="SM01228"/>
    </source>
</evidence>
<evidence type="ECO:0000256" key="3">
    <source>
        <dbReference type="ARBA" id="ARBA00007653"/>
    </source>
</evidence>
<organism evidence="13 14">
    <name type="scientific">Candidatus Stercoripulliclostridium pullicola</name>
    <dbReference type="NCBI Taxonomy" id="2840953"/>
    <lineage>
        <taxon>Bacteria</taxon>
        <taxon>Bacillati</taxon>
        <taxon>Bacillota</taxon>
        <taxon>Clostridia</taxon>
        <taxon>Eubacteriales</taxon>
        <taxon>Candidatus Stercoripulliclostridium</taxon>
    </lineage>
</organism>
<evidence type="ECO:0000256" key="7">
    <source>
        <dbReference type="ARBA" id="ARBA00022827"/>
    </source>
</evidence>
<dbReference type="GO" id="GO:0030488">
    <property type="term" value="P:tRNA methylation"/>
    <property type="evidence" value="ECO:0007669"/>
    <property type="project" value="TreeGrafter"/>
</dbReference>
<evidence type="ECO:0000256" key="2">
    <source>
        <dbReference type="ARBA" id="ARBA00003717"/>
    </source>
</evidence>
<keyword evidence="7 11" id="KW-0274">FAD</keyword>
<dbReference type="Pfam" id="PF13932">
    <property type="entry name" value="SAM_GIDA_C"/>
    <property type="match status" value="1"/>
</dbReference>
<comment type="subcellular location">
    <subcellularLocation>
        <location evidence="11">Cytoplasm</location>
    </subcellularLocation>
</comment>
<dbReference type="Gene3D" id="1.10.10.1800">
    <property type="entry name" value="tRNA uridine 5-carboxymethylaminomethyl modification enzyme MnmG/GidA"/>
    <property type="match status" value="1"/>
</dbReference>
<gene>
    <name evidence="11 13" type="primary">mnmG</name>
    <name evidence="11" type="synonym">gidA</name>
    <name evidence="13" type="ORF">IAB16_05400</name>
</gene>
<feature type="binding site" evidence="11">
    <location>
        <begin position="13"/>
        <end position="18"/>
    </location>
    <ligand>
        <name>FAD</name>
        <dbReference type="ChEBI" id="CHEBI:57692"/>
    </ligand>
</feature>
<dbReference type="GO" id="GO:0002098">
    <property type="term" value="P:tRNA wobble uridine modification"/>
    <property type="evidence" value="ECO:0007669"/>
    <property type="project" value="InterPro"/>
</dbReference>
<keyword evidence="5 11" id="KW-0285">Flavoprotein</keyword>
<dbReference type="NCBIfam" id="TIGR00136">
    <property type="entry name" value="mnmG_gidA"/>
    <property type="match status" value="1"/>
</dbReference>
<comment type="caution">
    <text evidence="13">The sequence shown here is derived from an EMBL/GenBank/DDBJ whole genome shotgun (WGS) entry which is preliminary data.</text>
</comment>
<dbReference type="FunFam" id="1.10.150.570:FF:000001">
    <property type="entry name" value="tRNA uridine 5-carboxymethylaminomethyl modification enzyme MnmG"/>
    <property type="match status" value="1"/>
</dbReference>
<dbReference type="PROSITE" id="PS01281">
    <property type="entry name" value="GIDA_2"/>
    <property type="match status" value="1"/>
</dbReference>
<dbReference type="AlphaFoldDB" id="A0A940ICV9"/>
<evidence type="ECO:0000256" key="9">
    <source>
        <dbReference type="ARBA" id="ARBA00025948"/>
    </source>
</evidence>
<evidence type="ECO:0000256" key="1">
    <source>
        <dbReference type="ARBA" id="ARBA00001974"/>
    </source>
</evidence>
<dbReference type="InterPro" id="IPR049312">
    <property type="entry name" value="GIDA_C_N"/>
</dbReference>
<dbReference type="InterPro" id="IPR026904">
    <property type="entry name" value="MnmG_C"/>
</dbReference>
<dbReference type="FunFam" id="3.50.50.60:FF:000002">
    <property type="entry name" value="tRNA uridine 5-carboxymethylaminomethyl modification enzyme MnmG"/>
    <property type="match status" value="1"/>
</dbReference>
<evidence type="ECO:0000313" key="14">
    <source>
        <dbReference type="Proteomes" id="UP000727857"/>
    </source>
</evidence>
<dbReference type="InterPro" id="IPR002218">
    <property type="entry name" value="MnmG-rel"/>
</dbReference>
<keyword evidence="11" id="KW-0963">Cytoplasm</keyword>
<evidence type="ECO:0000256" key="6">
    <source>
        <dbReference type="ARBA" id="ARBA00022694"/>
    </source>
</evidence>
<feature type="domain" description="tRNA uridine 5-carboxymethylaminomethyl modification enzyme C-terminal subdomain" evidence="12">
    <location>
        <begin position="542"/>
        <end position="613"/>
    </location>
</feature>
<reference evidence="13" key="2">
    <citation type="journal article" date="2021" name="PeerJ">
        <title>Extensive microbial diversity within the chicken gut microbiome revealed by metagenomics and culture.</title>
        <authorList>
            <person name="Gilroy R."/>
            <person name="Ravi A."/>
            <person name="Getino M."/>
            <person name="Pursley I."/>
            <person name="Horton D.L."/>
            <person name="Alikhan N.F."/>
            <person name="Baker D."/>
            <person name="Gharbi K."/>
            <person name="Hall N."/>
            <person name="Watson M."/>
            <person name="Adriaenssens E.M."/>
            <person name="Foster-Nyarko E."/>
            <person name="Jarju S."/>
            <person name="Secka A."/>
            <person name="Antonio M."/>
            <person name="Oren A."/>
            <person name="Chaudhuri R.R."/>
            <person name="La Ragione R."/>
            <person name="Hildebrand F."/>
            <person name="Pallen M.J."/>
        </authorList>
    </citation>
    <scope>NUCLEOTIDE SEQUENCE</scope>
    <source>
        <strain evidence="13">517</strain>
    </source>
</reference>
<evidence type="ECO:0000256" key="8">
    <source>
        <dbReference type="ARBA" id="ARBA00023027"/>
    </source>
</evidence>
<dbReference type="InterPro" id="IPR020595">
    <property type="entry name" value="MnmG-rel_CS"/>
</dbReference>
<comment type="caution">
    <text evidence="11">Lacks conserved residue(s) required for the propagation of feature annotation.</text>
</comment>
<comment type="subunit">
    <text evidence="9 11">Homodimer. Heterotetramer of two MnmE and two MnmG subunits.</text>
</comment>
<reference evidence="13" key="1">
    <citation type="submission" date="2020-10" db="EMBL/GenBank/DDBJ databases">
        <authorList>
            <person name="Gilroy R."/>
        </authorList>
    </citation>
    <scope>NUCLEOTIDE SEQUENCE</scope>
    <source>
        <strain evidence="13">517</strain>
    </source>
</reference>
<evidence type="ECO:0000256" key="4">
    <source>
        <dbReference type="ARBA" id="ARBA00020461"/>
    </source>
</evidence>
<comment type="function">
    <text evidence="2 11">NAD-binding protein involved in the addition of a carboxymethylaminomethyl (cmnm) group at the wobble position (U34) of certain tRNAs, forming tRNA-cmnm(5)s(2)U34.</text>
</comment>
<dbReference type="GO" id="GO:0050660">
    <property type="term" value="F:flavin adenine dinucleotide binding"/>
    <property type="evidence" value="ECO:0007669"/>
    <property type="project" value="UniProtKB-UniRule"/>
</dbReference>
<dbReference type="InterPro" id="IPR047001">
    <property type="entry name" value="MnmG_C_subdom"/>
</dbReference>
<evidence type="ECO:0000313" key="13">
    <source>
        <dbReference type="EMBL" id="MBO8424434.1"/>
    </source>
</evidence>
<dbReference type="GO" id="GO:0005829">
    <property type="term" value="C:cytosol"/>
    <property type="evidence" value="ECO:0007669"/>
    <property type="project" value="TreeGrafter"/>
</dbReference>
<dbReference type="HAMAP" id="MF_00129">
    <property type="entry name" value="MnmG_GidA"/>
    <property type="match status" value="1"/>
</dbReference>
<dbReference type="Gene3D" id="3.50.50.60">
    <property type="entry name" value="FAD/NAD(P)-binding domain"/>
    <property type="match status" value="2"/>
</dbReference>